<dbReference type="AlphaFoldDB" id="A0A1H2V092"/>
<keyword evidence="1" id="KW-0812">Transmembrane</keyword>
<dbReference type="RefSeq" id="WP_175534544.1">
    <property type="nucleotide sequence ID" value="NZ_FNNZ01000006.1"/>
</dbReference>
<dbReference type="EMBL" id="FNNZ01000006">
    <property type="protein sequence ID" value="SDW61314.1"/>
    <property type="molecule type" value="Genomic_DNA"/>
</dbReference>
<accession>A0A1H2V092</accession>
<name>A0A1H2V092_THIRO</name>
<evidence type="ECO:0000313" key="2">
    <source>
        <dbReference type="EMBL" id="SDW61314.1"/>
    </source>
</evidence>
<evidence type="ECO:0000256" key="1">
    <source>
        <dbReference type="SAM" id="Phobius"/>
    </source>
</evidence>
<reference evidence="3" key="1">
    <citation type="submission" date="2016-10" db="EMBL/GenBank/DDBJ databases">
        <authorList>
            <person name="Varghese N."/>
            <person name="Submissions S."/>
        </authorList>
    </citation>
    <scope>NUCLEOTIDE SEQUENCE [LARGE SCALE GENOMIC DNA]</scope>
    <source>
        <strain evidence="3">DSM 217</strain>
    </source>
</reference>
<keyword evidence="1" id="KW-0472">Membrane</keyword>
<feature type="transmembrane region" description="Helical" evidence="1">
    <location>
        <begin position="12"/>
        <end position="32"/>
    </location>
</feature>
<dbReference type="STRING" id="1058.SAMN05421783_10645"/>
<proteinExistence type="predicted"/>
<dbReference type="Proteomes" id="UP000198816">
    <property type="component" value="Unassembled WGS sequence"/>
</dbReference>
<keyword evidence="1" id="KW-1133">Transmembrane helix</keyword>
<evidence type="ECO:0000313" key="3">
    <source>
        <dbReference type="Proteomes" id="UP000198816"/>
    </source>
</evidence>
<protein>
    <submittedName>
        <fullName evidence="2">Uncharacterized protein</fullName>
    </submittedName>
</protein>
<organism evidence="2 3">
    <name type="scientific">Thiocapsa roseopersicina</name>
    <dbReference type="NCBI Taxonomy" id="1058"/>
    <lineage>
        <taxon>Bacteria</taxon>
        <taxon>Pseudomonadati</taxon>
        <taxon>Pseudomonadota</taxon>
        <taxon>Gammaproteobacteria</taxon>
        <taxon>Chromatiales</taxon>
        <taxon>Chromatiaceae</taxon>
        <taxon>Thiocapsa</taxon>
    </lineage>
</organism>
<sequence length="55" mass="5741">MRPKSSPPKPDLVVLVIAFAIIGMAATLAYQIGLYSGVERTPIAKQAVAPNNFGG</sequence>
<keyword evidence="3" id="KW-1185">Reference proteome</keyword>
<gene>
    <name evidence="2" type="ORF">SAMN05421783_10645</name>
</gene>